<evidence type="ECO:0000256" key="3">
    <source>
        <dbReference type="ARBA" id="ARBA00022670"/>
    </source>
</evidence>
<dbReference type="InterPro" id="IPR036286">
    <property type="entry name" value="LexA/Signal_pep-like_sf"/>
</dbReference>
<dbReference type="InterPro" id="IPR019533">
    <property type="entry name" value="Peptidase_S26"/>
</dbReference>
<keyword evidence="10" id="KW-1185">Reference proteome</keyword>
<evidence type="ECO:0000313" key="9">
    <source>
        <dbReference type="EMBL" id="GAB76563.1"/>
    </source>
</evidence>
<dbReference type="Gene3D" id="2.10.109.10">
    <property type="entry name" value="Umud Fragment, subunit A"/>
    <property type="match status" value="1"/>
</dbReference>
<dbReference type="InterPro" id="IPR019756">
    <property type="entry name" value="Pept_S26A_signal_pept_1_Ser-AS"/>
</dbReference>
<reference evidence="9 10" key="1">
    <citation type="submission" date="2012-08" db="EMBL/GenBank/DDBJ databases">
        <title>Whole genome shotgun sequence of Austwickia chelonae NBRC 105200.</title>
        <authorList>
            <person name="Yoshida I."/>
            <person name="Hosoyama A."/>
            <person name="Tsuchikane K."/>
            <person name="Katsumata H."/>
            <person name="Ando Y."/>
            <person name="Ohji S."/>
            <person name="Hamada M."/>
            <person name="Tamura T."/>
            <person name="Yamazoe A."/>
            <person name="Yamazaki S."/>
            <person name="Fujita N."/>
        </authorList>
    </citation>
    <scope>NUCLEOTIDE SEQUENCE [LARGE SCALE GENOMIC DNA]</scope>
    <source>
        <strain evidence="9 10">NBRC 105200</strain>
    </source>
</reference>
<dbReference type="GO" id="GO:0004252">
    <property type="term" value="F:serine-type endopeptidase activity"/>
    <property type="evidence" value="ECO:0007669"/>
    <property type="project" value="InterPro"/>
</dbReference>
<dbReference type="GO" id="GO:0009003">
    <property type="term" value="F:signal peptidase activity"/>
    <property type="evidence" value="ECO:0007669"/>
    <property type="project" value="UniProtKB-EC"/>
</dbReference>
<dbReference type="GO" id="GO:0005886">
    <property type="term" value="C:plasma membrane"/>
    <property type="evidence" value="ECO:0007669"/>
    <property type="project" value="UniProtKB-SubCell"/>
</dbReference>
<dbReference type="GO" id="GO:0006465">
    <property type="term" value="P:signal peptide processing"/>
    <property type="evidence" value="ECO:0007669"/>
    <property type="project" value="InterPro"/>
</dbReference>
<comment type="similarity">
    <text evidence="2 6">Belongs to the peptidase S26 family.</text>
</comment>
<dbReference type="InterPro" id="IPR000223">
    <property type="entry name" value="Pept_S26A_signal_pept_1"/>
</dbReference>
<keyword evidence="6" id="KW-0812">Transmembrane</keyword>
<dbReference type="PROSITE" id="PS00501">
    <property type="entry name" value="SPASE_I_1"/>
    <property type="match status" value="1"/>
</dbReference>
<dbReference type="PRINTS" id="PR00727">
    <property type="entry name" value="LEADERPTASE"/>
</dbReference>
<name>K6V3D6_9MICO</name>
<evidence type="ECO:0000256" key="7">
    <source>
        <dbReference type="SAM" id="MobiDB-lite"/>
    </source>
</evidence>
<dbReference type="STRING" id="100225.SAMN05421595_1692"/>
<dbReference type="EC" id="3.4.21.89" evidence="6"/>
<dbReference type="CDD" id="cd06530">
    <property type="entry name" value="S26_SPase_I"/>
    <property type="match status" value="1"/>
</dbReference>
<gene>
    <name evidence="9" type="ORF">AUCHE_01_01250</name>
</gene>
<feature type="domain" description="Peptidase S26" evidence="8">
    <location>
        <begin position="43"/>
        <end position="223"/>
    </location>
</feature>
<evidence type="ECO:0000313" key="10">
    <source>
        <dbReference type="Proteomes" id="UP000008495"/>
    </source>
</evidence>
<keyword evidence="4 6" id="KW-0378">Hydrolase</keyword>
<dbReference type="Pfam" id="PF10502">
    <property type="entry name" value="Peptidase_S26"/>
    <property type="match status" value="1"/>
</dbReference>
<proteinExistence type="inferred from homology"/>
<dbReference type="AlphaFoldDB" id="K6V3D6"/>
<dbReference type="EMBL" id="BAGZ01000001">
    <property type="protein sequence ID" value="GAB76563.1"/>
    <property type="molecule type" value="Genomic_DNA"/>
</dbReference>
<comment type="caution">
    <text evidence="9">The sequence shown here is derived from an EMBL/GenBank/DDBJ whole genome shotgun (WGS) entry which is preliminary data.</text>
</comment>
<keyword evidence="6" id="KW-0472">Membrane</keyword>
<evidence type="ECO:0000256" key="5">
    <source>
        <dbReference type="PIRSR" id="PIRSR600223-1"/>
    </source>
</evidence>
<protein>
    <recommendedName>
        <fullName evidence="6">Signal peptidase I</fullName>
        <ecNumber evidence="6">3.4.21.89</ecNumber>
    </recommendedName>
</protein>
<evidence type="ECO:0000256" key="6">
    <source>
        <dbReference type="RuleBase" id="RU362042"/>
    </source>
</evidence>
<organism evidence="9 10">
    <name type="scientific">Austwickia chelonae NBRC 105200</name>
    <dbReference type="NCBI Taxonomy" id="1184607"/>
    <lineage>
        <taxon>Bacteria</taxon>
        <taxon>Bacillati</taxon>
        <taxon>Actinomycetota</taxon>
        <taxon>Actinomycetes</taxon>
        <taxon>Micrococcales</taxon>
        <taxon>Dermatophilaceae</taxon>
        <taxon>Austwickia</taxon>
    </lineage>
</organism>
<keyword evidence="6" id="KW-1133">Transmembrane helix</keyword>
<dbReference type="SUPFAM" id="SSF51306">
    <property type="entry name" value="LexA/Signal peptidase"/>
    <property type="match status" value="1"/>
</dbReference>
<dbReference type="PANTHER" id="PTHR43390">
    <property type="entry name" value="SIGNAL PEPTIDASE I"/>
    <property type="match status" value="1"/>
</dbReference>
<evidence type="ECO:0000259" key="8">
    <source>
        <dbReference type="Pfam" id="PF10502"/>
    </source>
</evidence>
<feature type="active site" evidence="5">
    <location>
        <position position="133"/>
    </location>
</feature>
<feature type="region of interest" description="Disordered" evidence="7">
    <location>
        <begin position="1"/>
        <end position="26"/>
    </location>
</feature>
<feature type="active site" evidence="5">
    <location>
        <position position="68"/>
    </location>
</feature>
<dbReference type="eggNOG" id="COG0681">
    <property type="taxonomic scope" value="Bacteria"/>
</dbReference>
<accession>K6V3D6</accession>
<sequence length="233" mass="24918">MREDDPAPSSRKRWGAVNNDTQTTATRAERPATFTWQPPFWLVVAVVFLLTLLVRVYVLGVYGIPSSSMESTLNPGDRVIVSKWSGGSGIARGDIVVFDGESTFGPVPGAESGPVEKLLGKLEGHEPRSVYVKRVIGVGGDRIVCCDAGGKITVNGKAINEPYVYAGNPPSEQKFDITVPPGRLWLMGDHRSQSADSRAHLGSPGGGTVAVDDVIGPVMFRYWPLNRIGAVGS</sequence>
<feature type="transmembrane region" description="Helical" evidence="6">
    <location>
        <begin position="40"/>
        <end position="64"/>
    </location>
</feature>
<keyword evidence="3 6" id="KW-0645">Protease</keyword>
<evidence type="ECO:0000256" key="1">
    <source>
        <dbReference type="ARBA" id="ARBA00004401"/>
    </source>
</evidence>
<comment type="catalytic activity">
    <reaction evidence="6">
        <text>Cleavage of hydrophobic, N-terminal signal or leader sequences from secreted and periplasmic proteins.</text>
        <dbReference type="EC" id="3.4.21.89"/>
    </reaction>
</comment>
<evidence type="ECO:0000256" key="2">
    <source>
        <dbReference type="ARBA" id="ARBA00009370"/>
    </source>
</evidence>
<dbReference type="Proteomes" id="UP000008495">
    <property type="component" value="Unassembled WGS sequence"/>
</dbReference>
<comment type="subcellular location">
    <subcellularLocation>
        <location evidence="1">Cell membrane</location>
        <topology evidence="1">Single-pass type II membrane protein</topology>
    </subcellularLocation>
    <subcellularLocation>
        <location evidence="6">Membrane</location>
        <topology evidence="6">Single-pass type II membrane protein</topology>
    </subcellularLocation>
</comment>
<evidence type="ECO:0000256" key="4">
    <source>
        <dbReference type="ARBA" id="ARBA00022801"/>
    </source>
</evidence>
<dbReference type="PANTHER" id="PTHR43390:SF1">
    <property type="entry name" value="CHLOROPLAST PROCESSING PEPTIDASE"/>
    <property type="match status" value="1"/>
</dbReference>
<dbReference type="NCBIfam" id="TIGR02227">
    <property type="entry name" value="sigpep_I_bact"/>
    <property type="match status" value="1"/>
</dbReference>